<dbReference type="Proteomes" id="UP001139559">
    <property type="component" value="Unassembled WGS sequence"/>
</dbReference>
<comment type="caution">
    <text evidence="1">The sequence shown here is derived from an EMBL/GenBank/DDBJ whole genome shotgun (WGS) entry which is preliminary data.</text>
</comment>
<reference evidence="1" key="1">
    <citation type="submission" date="2021-11" db="EMBL/GenBank/DDBJ databases">
        <title>Vibrio ZSDE26 sp. nov. and Vibrio ZSDZ34 sp. nov., isolated from coastal seawater in Qingdao.</title>
        <authorList>
            <person name="Zhang P."/>
        </authorList>
    </citation>
    <scope>NUCLEOTIDE SEQUENCE</scope>
    <source>
        <strain evidence="1">ZSDE26</strain>
    </source>
</reference>
<accession>A0A9X2BHA3</accession>
<organism evidence="1 2">
    <name type="scientific">Vibrio amylolyticus</name>
    <dbReference type="NCBI Taxonomy" id="2847292"/>
    <lineage>
        <taxon>Bacteria</taxon>
        <taxon>Pseudomonadati</taxon>
        <taxon>Pseudomonadota</taxon>
        <taxon>Gammaproteobacteria</taxon>
        <taxon>Vibrionales</taxon>
        <taxon>Vibrionaceae</taxon>
        <taxon>Vibrio</taxon>
    </lineage>
</organism>
<evidence type="ECO:0008006" key="3">
    <source>
        <dbReference type="Google" id="ProtNLM"/>
    </source>
</evidence>
<evidence type="ECO:0000313" key="1">
    <source>
        <dbReference type="EMBL" id="MCK6263766.1"/>
    </source>
</evidence>
<proteinExistence type="predicted"/>
<sequence>MFFPGLVRKSEEHYYSQRGGFYASYAENYNNIENDCKHRCVYCDITRMENGGDPLSLDHFRPKKVFATKFTITAIHPYNLHLSCQKCNVLKSSDWHGCRNTIDGSTYSNNAGYIDRFVEDIHEYMTVNKGVLVPLKNPAQYMIKKMLLNRPNRVYYRYLRQLQQTKQDINVRLSELMVLTSEEMRGGLISFEEASKRMEIFSLAQSTLTEIKI</sequence>
<dbReference type="AlphaFoldDB" id="A0A9X2BHA3"/>
<dbReference type="RefSeq" id="WP_248008855.1">
    <property type="nucleotide sequence ID" value="NZ_JAJHVV010000006.1"/>
</dbReference>
<dbReference type="EMBL" id="JAJHVV010000006">
    <property type="protein sequence ID" value="MCK6263766.1"/>
    <property type="molecule type" value="Genomic_DNA"/>
</dbReference>
<evidence type="ECO:0000313" key="2">
    <source>
        <dbReference type="Proteomes" id="UP001139559"/>
    </source>
</evidence>
<gene>
    <name evidence="1" type="ORF">KP803_10820</name>
</gene>
<keyword evidence="2" id="KW-1185">Reference proteome</keyword>
<name>A0A9X2BHA3_9VIBR</name>
<protein>
    <recommendedName>
        <fullName evidence="3">HNH domain-containing protein</fullName>
    </recommendedName>
</protein>
<dbReference type="Gene3D" id="1.10.30.50">
    <property type="match status" value="1"/>
</dbReference>